<evidence type="ECO:0000313" key="3">
    <source>
        <dbReference type="Proteomes" id="UP000247781"/>
    </source>
</evidence>
<dbReference type="GO" id="GO:0016853">
    <property type="term" value="F:isomerase activity"/>
    <property type="evidence" value="ECO:0007669"/>
    <property type="project" value="UniProtKB-KW"/>
</dbReference>
<proteinExistence type="predicted"/>
<dbReference type="Pfam" id="PF12680">
    <property type="entry name" value="SnoaL_2"/>
    <property type="match status" value="1"/>
</dbReference>
<feature type="domain" description="SnoaL-like" evidence="1">
    <location>
        <begin position="18"/>
        <end position="122"/>
    </location>
</feature>
<reference evidence="2 3" key="2">
    <citation type="submission" date="2018-06" db="EMBL/GenBank/DDBJ databases">
        <title>Sequencing of bacterial isolates from soil warming experiment in Harvard Forest, Massachusetts, USA.</title>
        <authorList>
            <person name="Deangelis K.PhD."/>
        </authorList>
    </citation>
    <scope>NUCLEOTIDE SEQUENCE [LARGE SCALE GENOMIC DNA]</scope>
    <source>
        <strain evidence="2 3">GAS496</strain>
    </source>
</reference>
<sequence>MTTRGITEDALLAQEACFARAFADGDPSVARDLYQRDVVYISPTVRLFDWPARIDGIERTLEFIALTIRACRQIRYEAVEHAITPGADAAFVRVEFDWTEGAERLRSTYLVLYRYRDGRIARQELYYDPSGALERLGAVER</sequence>
<comment type="caution">
    <text evidence="2">The sequence shown here is derived from an EMBL/GenBank/DDBJ whole genome shotgun (WGS) entry which is preliminary data.</text>
</comment>
<dbReference type="Gene3D" id="3.10.450.50">
    <property type="match status" value="1"/>
</dbReference>
<dbReference type="AlphaFoldDB" id="A0A318HL69"/>
<dbReference type="InterPro" id="IPR032710">
    <property type="entry name" value="NTF2-like_dom_sf"/>
</dbReference>
<evidence type="ECO:0000313" key="2">
    <source>
        <dbReference type="EMBL" id="PXX11966.1"/>
    </source>
</evidence>
<reference evidence="3" key="1">
    <citation type="submission" date="2018-05" db="EMBL/GenBank/DDBJ databases">
        <authorList>
            <person name="Deangelis K."/>
            <person name="Huntemann M."/>
            <person name="Clum A."/>
            <person name="Pillay M."/>
            <person name="Palaniappan K."/>
            <person name="Varghese N."/>
            <person name="Mikhailova N."/>
            <person name="Stamatis D."/>
            <person name="Reddy T."/>
            <person name="Daum C."/>
            <person name="Shapiro N."/>
            <person name="Ivanova N."/>
            <person name="Kyrpides N."/>
            <person name="Woyke T."/>
        </authorList>
    </citation>
    <scope>NUCLEOTIDE SEQUENCE [LARGE SCALE GENOMIC DNA]</scope>
    <source>
        <strain evidence="3">GAS496</strain>
    </source>
</reference>
<dbReference type="Proteomes" id="UP000247781">
    <property type="component" value="Unassembled WGS sequence"/>
</dbReference>
<protein>
    <submittedName>
        <fullName evidence="2">Ketosteroid isomerase-like protein</fullName>
    </submittedName>
</protein>
<dbReference type="EMBL" id="QJJU01000002">
    <property type="protein sequence ID" value="PXX11966.1"/>
    <property type="molecule type" value="Genomic_DNA"/>
</dbReference>
<organism evidence="2 3">
    <name type="scientific">Mycolicibacterium moriokaense</name>
    <dbReference type="NCBI Taxonomy" id="39691"/>
    <lineage>
        <taxon>Bacteria</taxon>
        <taxon>Bacillati</taxon>
        <taxon>Actinomycetota</taxon>
        <taxon>Actinomycetes</taxon>
        <taxon>Mycobacteriales</taxon>
        <taxon>Mycobacteriaceae</taxon>
        <taxon>Mycolicibacterium</taxon>
    </lineage>
</organism>
<keyword evidence="3" id="KW-1185">Reference proteome</keyword>
<dbReference type="SUPFAM" id="SSF54427">
    <property type="entry name" value="NTF2-like"/>
    <property type="match status" value="1"/>
</dbReference>
<dbReference type="RefSeq" id="WP_110314636.1">
    <property type="nucleotide sequence ID" value="NZ_QJJU01000002.1"/>
</dbReference>
<accession>A0A318HL69</accession>
<dbReference type="InterPro" id="IPR037401">
    <property type="entry name" value="SnoaL-like"/>
</dbReference>
<keyword evidence="2" id="KW-0413">Isomerase</keyword>
<dbReference type="OrthoDB" id="4726514at2"/>
<evidence type="ECO:0000259" key="1">
    <source>
        <dbReference type="Pfam" id="PF12680"/>
    </source>
</evidence>
<gene>
    <name evidence="2" type="ORF">C8E89_10290</name>
</gene>
<name>A0A318HL69_9MYCO</name>